<dbReference type="EMBL" id="SGXF01000002">
    <property type="protein sequence ID" value="RZT00919.1"/>
    <property type="molecule type" value="Genomic_DNA"/>
</dbReference>
<organism evidence="1 2">
    <name type="scientific">Cuneatibacter caecimuris</name>
    <dbReference type="NCBI Taxonomy" id="1796618"/>
    <lineage>
        <taxon>Bacteria</taxon>
        <taxon>Bacillati</taxon>
        <taxon>Bacillota</taxon>
        <taxon>Clostridia</taxon>
        <taxon>Lachnospirales</taxon>
        <taxon>Lachnospiraceae</taxon>
        <taxon>Cuneatibacter</taxon>
    </lineage>
</organism>
<proteinExistence type="predicted"/>
<reference evidence="1 2" key="1">
    <citation type="submission" date="2019-02" db="EMBL/GenBank/DDBJ databases">
        <title>Genomic Encyclopedia of Type Strains, Phase IV (KMG-IV): sequencing the most valuable type-strain genomes for metagenomic binning, comparative biology and taxonomic classification.</title>
        <authorList>
            <person name="Goeker M."/>
        </authorList>
    </citation>
    <scope>NUCLEOTIDE SEQUENCE [LARGE SCALE GENOMIC DNA]</scope>
    <source>
        <strain evidence="1 2">DSM 29486</strain>
    </source>
</reference>
<sequence>MTVYEDMSSSPARMTEYLKQLIMCASCPAAKNCNSGKECKDRIEEYLEGEAE</sequence>
<comment type="caution">
    <text evidence="1">The sequence shown here is derived from an EMBL/GenBank/DDBJ whole genome shotgun (WGS) entry which is preliminary data.</text>
</comment>
<name>A0A4V2F7T2_9FIRM</name>
<keyword evidence="2" id="KW-1185">Reference proteome</keyword>
<dbReference type="Proteomes" id="UP000292927">
    <property type="component" value="Unassembled WGS sequence"/>
</dbReference>
<accession>A0A4V2F7T2</accession>
<evidence type="ECO:0000313" key="1">
    <source>
        <dbReference type="EMBL" id="RZT00919.1"/>
    </source>
</evidence>
<gene>
    <name evidence="1" type="ORF">EV209_1355</name>
</gene>
<protein>
    <submittedName>
        <fullName evidence="1">Uncharacterized protein</fullName>
    </submittedName>
</protein>
<dbReference type="RefSeq" id="WP_165388841.1">
    <property type="nucleotide sequence ID" value="NZ_SGXF01000002.1"/>
</dbReference>
<evidence type="ECO:0000313" key="2">
    <source>
        <dbReference type="Proteomes" id="UP000292927"/>
    </source>
</evidence>
<dbReference type="AlphaFoldDB" id="A0A4V2F7T2"/>